<evidence type="ECO:0000256" key="12">
    <source>
        <dbReference type="ARBA" id="ARBA00049543"/>
    </source>
</evidence>
<dbReference type="InterPro" id="IPR000872">
    <property type="entry name" value="Tafazzin"/>
</dbReference>
<evidence type="ECO:0000256" key="7">
    <source>
        <dbReference type="ARBA" id="ARBA00023128"/>
    </source>
</evidence>
<comment type="catalytic activity">
    <reaction evidence="12">
        <text>1,2-di-(9Z-octadecenoyl)-sn-glycero-3-phosphocholine + 1-hexadecanoyl-sn-glycero-3-phosphocholine = 1-hexadecanoyl-2-(9Z-octadecenoyl)-sn-glycero-3-phosphocholine + 1-(9Z-octadecenoyl)-sn-glycero-3-phosphocholine</text>
        <dbReference type="Rhea" id="RHEA:43816"/>
        <dbReference type="ChEBI" id="CHEBI:28610"/>
        <dbReference type="ChEBI" id="CHEBI:72998"/>
        <dbReference type="ChEBI" id="CHEBI:73001"/>
        <dbReference type="ChEBI" id="CHEBI:74669"/>
    </reaction>
    <physiologicalReaction direction="left-to-right" evidence="12">
        <dbReference type="Rhea" id="RHEA:43817"/>
    </physiologicalReaction>
    <physiologicalReaction direction="right-to-left" evidence="12">
        <dbReference type="Rhea" id="RHEA:43818"/>
    </physiologicalReaction>
</comment>
<dbReference type="InterPro" id="IPR002123">
    <property type="entry name" value="Plipid/glycerol_acylTrfase"/>
</dbReference>
<dbReference type="SMART" id="SM00563">
    <property type="entry name" value="PlsC"/>
    <property type="match status" value="1"/>
</dbReference>
<evidence type="ECO:0000256" key="2">
    <source>
        <dbReference type="ARBA" id="ARBA00010524"/>
    </source>
</evidence>
<comment type="similarity">
    <text evidence="2 13">Belongs to the taffazin family.</text>
</comment>
<evidence type="ECO:0000256" key="11">
    <source>
        <dbReference type="ARBA" id="ARBA00047906"/>
    </source>
</evidence>
<reference evidence="15" key="1">
    <citation type="submission" date="2021-01" db="UniProtKB">
        <authorList>
            <consortium name="EnsemblMetazoa"/>
        </authorList>
    </citation>
    <scope>IDENTIFICATION</scope>
</reference>
<dbReference type="RefSeq" id="XP_066931414.1">
    <property type="nucleotide sequence ID" value="XM_067075313.1"/>
</dbReference>
<evidence type="ECO:0000256" key="6">
    <source>
        <dbReference type="ARBA" id="ARBA00023098"/>
    </source>
</evidence>
<dbReference type="Proteomes" id="UP000594262">
    <property type="component" value="Unplaced"/>
</dbReference>
<dbReference type="OrthoDB" id="193467at2759"/>
<dbReference type="GeneID" id="136819138"/>
<keyword evidence="3" id="KW-0808">Transferase</keyword>
<proteinExistence type="inferred from homology"/>
<keyword evidence="5" id="KW-0999">Mitochondrion inner membrane</keyword>
<sequence length="286" mass="32808">MVNTKRFARKIVFNLNTFSRSFSSVIDDTKSLPFPEKIGSRWELESSFFLTIVGYWGQSIIRFGNSLKIHNQERLLKYLEKGGRPEGCSLLTVCNHASMLDDPALMSSLVRGKDLRTSRTMRWVLGAKEIMFTNPFFTFVCSRGKVIPTVRGDGIYQPAVTYSIQRMNAGDWVHIFPEGIVTLEPVRLKWGVGRMLAECNHVPIILPFWHCGMEDVLPCAEPYIPRFGKKVTVLIGEPIEMKSVIEECQKDQLCEEKTRIKLTNVIQEKMYALQEETERLHAERIS</sequence>
<dbReference type="GO" id="GO:0035965">
    <property type="term" value="P:cardiolipin acyl-chain remodeling"/>
    <property type="evidence" value="ECO:0007669"/>
    <property type="project" value="TreeGrafter"/>
</dbReference>
<evidence type="ECO:0000256" key="8">
    <source>
        <dbReference type="ARBA" id="ARBA00023136"/>
    </source>
</evidence>
<evidence type="ECO:0000259" key="14">
    <source>
        <dbReference type="SMART" id="SM00563"/>
    </source>
</evidence>
<comment type="catalytic activity">
    <reaction evidence="11">
        <text>1'-[1,2-diacyl-sn-glycero-3-phospho],3'-[1-acyl-sn-glycero-3-phospho]-glycerol + a 1,2-diacyl-sn-glycero-3-phosphocholine = a cardiolipin + a 1-acyl-sn-glycero-3-phosphocholine</text>
        <dbReference type="Rhea" id="RHEA:33731"/>
        <dbReference type="ChEBI" id="CHEBI:57643"/>
        <dbReference type="ChEBI" id="CHEBI:58168"/>
        <dbReference type="ChEBI" id="CHEBI:62237"/>
        <dbReference type="ChEBI" id="CHEBI:64743"/>
    </reaction>
    <physiologicalReaction direction="left-to-right" evidence="11">
        <dbReference type="Rhea" id="RHEA:33732"/>
    </physiologicalReaction>
    <physiologicalReaction direction="right-to-left" evidence="11">
        <dbReference type="Rhea" id="RHEA:33733"/>
    </physiologicalReaction>
</comment>
<dbReference type="EnsemblMetazoa" id="CLYHEMT016846.1">
    <property type="protein sequence ID" value="CLYHEMP016846.1"/>
    <property type="gene ID" value="CLYHEMG016846"/>
</dbReference>
<feature type="domain" description="Phospholipid/glycerol acyltransferase" evidence="14">
    <location>
        <begin position="90"/>
        <end position="213"/>
    </location>
</feature>
<dbReference type="GO" id="GO:0007007">
    <property type="term" value="P:inner mitochondrial membrane organization"/>
    <property type="evidence" value="ECO:0007669"/>
    <property type="project" value="TreeGrafter"/>
</dbReference>
<evidence type="ECO:0000256" key="10">
    <source>
        <dbReference type="ARBA" id="ARBA00024323"/>
    </source>
</evidence>
<evidence type="ECO:0000256" key="4">
    <source>
        <dbReference type="ARBA" id="ARBA00022787"/>
    </source>
</evidence>
<dbReference type="CDD" id="cd07989">
    <property type="entry name" value="LPLAT_AGPAT-like"/>
    <property type="match status" value="1"/>
</dbReference>
<dbReference type="GO" id="GO:0005743">
    <property type="term" value="C:mitochondrial inner membrane"/>
    <property type="evidence" value="ECO:0007669"/>
    <property type="project" value="UniProtKB-SubCell"/>
</dbReference>
<evidence type="ECO:0000256" key="5">
    <source>
        <dbReference type="ARBA" id="ARBA00022792"/>
    </source>
</evidence>
<dbReference type="GO" id="GO:0005741">
    <property type="term" value="C:mitochondrial outer membrane"/>
    <property type="evidence" value="ECO:0007669"/>
    <property type="project" value="UniProtKB-SubCell"/>
</dbReference>
<keyword evidence="6" id="KW-0443">Lipid metabolism</keyword>
<dbReference type="SUPFAM" id="SSF69593">
    <property type="entry name" value="Glycerol-3-phosphate (1)-acyltransferase"/>
    <property type="match status" value="1"/>
</dbReference>
<evidence type="ECO:0000256" key="9">
    <source>
        <dbReference type="ARBA" id="ARBA00023315"/>
    </source>
</evidence>
<keyword evidence="4" id="KW-1000">Mitochondrion outer membrane</keyword>
<protein>
    <recommendedName>
        <fullName evidence="13">Tafazzin family protein</fullName>
    </recommendedName>
</protein>
<accession>A0A7M5X2J0</accession>
<keyword evidence="7" id="KW-0496">Mitochondrion</keyword>
<keyword evidence="8" id="KW-0472">Membrane</keyword>
<evidence type="ECO:0000313" key="15">
    <source>
        <dbReference type="EnsemblMetazoa" id="CLYHEMP016846.1"/>
    </source>
</evidence>
<evidence type="ECO:0000313" key="16">
    <source>
        <dbReference type="Proteomes" id="UP000594262"/>
    </source>
</evidence>
<dbReference type="PANTHER" id="PTHR12497">
    <property type="entry name" value="TAZ PROTEIN TAFAZZIN"/>
    <property type="match status" value="1"/>
</dbReference>
<comment type="subcellular location">
    <subcellularLocation>
        <location evidence="1">Mitochondrion inner membrane</location>
        <topology evidence="1">Peripheral membrane protein</topology>
        <orientation evidence="1">Intermembrane side</orientation>
    </subcellularLocation>
    <subcellularLocation>
        <location evidence="10">Mitochondrion outer membrane</location>
        <topology evidence="10">Peripheral membrane protein</topology>
        <orientation evidence="10">Intermembrane side</orientation>
    </subcellularLocation>
</comment>
<evidence type="ECO:0000256" key="3">
    <source>
        <dbReference type="ARBA" id="ARBA00022679"/>
    </source>
</evidence>
<dbReference type="PANTHER" id="PTHR12497:SF0">
    <property type="entry name" value="TAFAZZIN"/>
    <property type="match status" value="1"/>
</dbReference>
<keyword evidence="16" id="KW-1185">Reference proteome</keyword>
<organism evidence="15 16">
    <name type="scientific">Clytia hemisphaerica</name>
    <dbReference type="NCBI Taxonomy" id="252671"/>
    <lineage>
        <taxon>Eukaryota</taxon>
        <taxon>Metazoa</taxon>
        <taxon>Cnidaria</taxon>
        <taxon>Hydrozoa</taxon>
        <taxon>Hydroidolina</taxon>
        <taxon>Leptothecata</taxon>
        <taxon>Obeliida</taxon>
        <taxon>Clytiidae</taxon>
        <taxon>Clytia</taxon>
    </lineage>
</organism>
<dbReference type="Pfam" id="PF01553">
    <property type="entry name" value="Acyltransferase"/>
    <property type="match status" value="1"/>
</dbReference>
<dbReference type="AlphaFoldDB" id="A0A7M5X2J0"/>
<evidence type="ECO:0000256" key="13">
    <source>
        <dbReference type="RuleBase" id="RU365062"/>
    </source>
</evidence>
<dbReference type="GO" id="GO:0047184">
    <property type="term" value="F:1-acylglycerophosphocholine O-acyltransferase activity"/>
    <property type="evidence" value="ECO:0007669"/>
    <property type="project" value="TreeGrafter"/>
</dbReference>
<dbReference type="PRINTS" id="PR00979">
    <property type="entry name" value="TAFAZZIN"/>
</dbReference>
<keyword evidence="9" id="KW-0012">Acyltransferase</keyword>
<evidence type="ECO:0000256" key="1">
    <source>
        <dbReference type="ARBA" id="ARBA00004137"/>
    </source>
</evidence>
<name>A0A7M5X2J0_9CNID</name>